<protein>
    <submittedName>
        <fullName evidence="1">Uncharacterized protein</fullName>
    </submittedName>
</protein>
<dbReference type="AlphaFoldDB" id="A0A5S4F3I4"/>
<dbReference type="EMBL" id="VCKY01000189">
    <property type="protein sequence ID" value="TMR10469.1"/>
    <property type="molecule type" value="Genomic_DNA"/>
</dbReference>
<gene>
    <name evidence="1" type="ORF">ETD86_39375</name>
</gene>
<reference evidence="1 2" key="1">
    <citation type="submission" date="2019-05" db="EMBL/GenBank/DDBJ databases">
        <title>Draft genome sequence of Nonomuraea turkmeniaca DSM 43926.</title>
        <authorList>
            <person name="Saricaoglu S."/>
            <person name="Isik K."/>
        </authorList>
    </citation>
    <scope>NUCLEOTIDE SEQUENCE [LARGE SCALE GENOMIC DNA]</scope>
    <source>
        <strain evidence="1 2">DSM 43926</strain>
    </source>
</reference>
<accession>A0A5S4F3I4</accession>
<name>A0A5S4F3I4_9ACTN</name>
<comment type="caution">
    <text evidence="1">The sequence shown here is derived from an EMBL/GenBank/DDBJ whole genome shotgun (WGS) entry which is preliminary data.</text>
</comment>
<organism evidence="1 2">
    <name type="scientific">Nonomuraea turkmeniaca</name>
    <dbReference type="NCBI Taxonomy" id="103838"/>
    <lineage>
        <taxon>Bacteria</taxon>
        <taxon>Bacillati</taxon>
        <taxon>Actinomycetota</taxon>
        <taxon>Actinomycetes</taxon>
        <taxon>Streptosporangiales</taxon>
        <taxon>Streptosporangiaceae</taxon>
        <taxon>Nonomuraea</taxon>
    </lineage>
</organism>
<sequence length="110" mass="11784">MILPGVPHGDERRSHRVGLVLPPVHRLHLIDGRLVQRHPGPLRLPTHMAAPASASGVSPIAVPVGERVLGEPFGPARPFFRPARPGCTLRWRTQAAAPAPFSTIVGSHPT</sequence>
<proteinExistence type="predicted"/>
<keyword evidence="2" id="KW-1185">Reference proteome</keyword>
<evidence type="ECO:0000313" key="1">
    <source>
        <dbReference type="EMBL" id="TMR10469.1"/>
    </source>
</evidence>
<evidence type="ECO:0000313" key="2">
    <source>
        <dbReference type="Proteomes" id="UP000309128"/>
    </source>
</evidence>
<dbReference type="Proteomes" id="UP000309128">
    <property type="component" value="Unassembled WGS sequence"/>
</dbReference>